<reference evidence="1 2" key="1">
    <citation type="submission" date="2019-06" db="EMBL/GenBank/DDBJ databases">
        <title>Sorghum-associated microbial communities from plants grown in Nebraska, USA.</title>
        <authorList>
            <person name="Schachtman D."/>
        </authorList>
    </citation>
    <scope>NUCLEOTIDE SEQUENCE [LARGE SCALE GENOMIC DNA]</scope>
    <source>
        <strain evidence="1 2">2482</strain>
    </source>
</reference>
<dbReference type="RefSeq" id="WP_261380536.1">
    <property type="nucleotide sequence ID" value="NZ_VIVN01000001.1"/>
</dbReference>
<evidence type="ECO:0000313" key="1">
    <source>
        <dbReference type="EMBL" id="TWE08389.1"/>
    </source>
</evidence>
<evidence type="ECO:0008006" key="3">
    <source>
        <dbReference type="Google" id="ProtNLM"/>
    </source>
</evidence>
<evidence type="ECO:0000313" key="2">
    <source>
        <dbReference type="Proteomes" id="UP000319671"/>
    </source>
</evidence>
<protein>
    <recommendedName>
        <fullName evidence="3">Fur-regulated basic protein B</fullName>
    </recommendedName>
</protein>
<sequence length="42" mass="5148">MAKEKDEFEKEEAEKEILLEYMKLQNEALKRIYKNTLDKNKD</sequence>
<name>A0A561DYE1_9BACI</name>
<comment type="caution">
    <text evidence="1">The sequence shown here is derived from an EMBL/GenBank/DDBJ whole genome shotgun (WGS) entry which is preliminary data.</text>
</comment>
<accession>A0A561DYE1</accession>
<gene>
    <name evidence="1" type="ORF">FB550_101411</name>
</gene>
<dbReference type="AlphaFoldDB" id="A0A561DYE1"/>
<organism evidence="1 2">
    <name type="scientific">Neobacillus bataviensis</name>
    <dbReference type="NCBI Taxonomy" id="220685"/>
    <lineage>
        <taxon>Bacteria</taxon>
        <taxon>Bacillati</taxon>
        <taxon>Bacillota</taxon>
        <taxon>Bacilli</taxon>
        <taxon>Bacillales</taxon>
        <taxon>Bacillaceae</taxon>
        <taxon>Neobacillus</taxon>
    </lineage>
</organism>
<keyword evidence="2" id="KW-1185">Reference proteome</keyword>
<dbReference type="Proteomes" id="UP000319671">
    <property type="component" value="Unassembled WGS sequence"/>
</dbReference>
<proteinExistence type="predicted"/>
<dbReference type="EMBL" id="VIVN01000001">
    <property type="protein sequence ID" value="TWE08389.1"/>
    <property type="molecule type" value="Genomic_DNA"/>
</dbReference>